<protein>
    <submittedName>
        <fullName evidence="1">Uncharacterized protein</fullName>
    </submittedName>
</protein>
<dbReference type="KEGG" id="dmm:dnm_023710"/>
<accession>A0A975BJ77</accession>
<organism evidence="1 2">
    <name type="scientific">Desulfonema magnum</name>
    <dbReference type="NCBI Taxonomy" id="45655"/>
    <lineage>
        <taxon>Bacteria</taxon>
        <taxon>Pseudomonadati</taxon>
        <taxon>Thermodesulfobacteriota</taxon>
        <taxon>Desulfobacteria</taxon>
        <taxon>Desulfobacterales</taxon>
        <taxon>Desulfococcaceae</taxon>
        <taxon>Desulfonema</taxon>
    </lineage>
</organism>
<dbReference type="EMBL" id="CP061800">
    <property type="protein sequence ID" value="QTA86348.1"/>
    <property type="molecule type" value="Genomic_DNA"/>
</dbReference>
<evidence type="ECO:0000313" key="2">
    <source>
        <dbReference type="Proteomes" id="UP000663722"/>
    </source>
</evidence>
<evidence type="ECO:0000313" key="1">
    <source>
        <dbReference type="EMBL" id="QTA86348.1"/>
    </source>
</evidence>
<sequence length="44" mass="5105">MQTPSGSLSLMHMGFTPVRQHPAKSPFRTFCEKFRSADIKLYFQ</sequence>
<gene>
    <name evidence="1" type="ORF">dnm_023710</name>
</gene>
<proteinExistence type="predicted"/>
<name>A0A975BJ77_9BACT</name>
<dbReference type="AlphaFoldDB" id="A0A975BJ77"/>
<dbReference type="Proteomes" id="UP000663722">
    <property type="component" value="Chromosome"/>
</dbReference>
<keyword evidence="2" id="KW-1185">Reference proteome</keyword>
<reference evidence="1" key="1">
    <citation type="journal article" date="2021" name="Microb. Physiol.">
        <title>Proteogenomic Insights into the Physiology of Marine, Sulfate-Reducing, Filamentous Desulfonema limicola and Desulfonema magnum.</title>
        <authorList>
            <person name="Schnaars V."/>
            <person name="Wohlbrand L."/>
            <person name="Scheve S."/>
            <person name="Hinrichs C."/>
            <person name="Reinhardt R."/>
            <person name="Rabus R."/>
        </authorList>
    </citation>
    <scope>NUCLEOTIDE SEQUENCE</scope>
    <source>
        <strain evidence="1">4be13</strain>
    </source>
</reference>